<sequence>MTIKISKAATDAEVARSETRSERSTRANAHHARPSFYIGRLAITDDVRRDAYRVRYRSYVAGGYITPNSSGLFSDSYDDMPNAKTIVIYDQDMPLASVRTCTLARGTDLTSPACEVFPEEIDALLAGKADAFAGRGIETNRLVRAPEAENNQGLVFLLFRMAAYVAICSHAQIHLACARSNHAPFYKRMGYEPASGLRPYPGLTCQMRLLESDRGRLDAVRKSFPVIDPLGGSTGDLAGFFKGEPFTLSLAGA</sequence>
<evidence type="ECO:0000313" key="3">
    <source>
        <dbReference type="EMBL" id="GHD12197.1"/>
    </source>
</evidence>
<evidence type="ECO:0000256" key="1">
    <source>
        <dbReference type="SAM" id="MobiDB-lite"/>
    </source>
</evidence>
<keyword evidence="4" id="KW-1185">Reference proteome</keyword>
<reference evidence="3" key="2">
    <citation type="submission" date="2020-09" db="EMBL/GenBank/DDBJ databases">
        <authorList>
            <person name="Sun Q."/>
            <person name="Kim S."/>
        </authorList>
    </citation>
    <scope>NUCLEOTIDE SEQUENCE</scope>
    <source>
        <strain evidence="3">KCTC 42249</strain>
    </source>
</reference>
<proteinExistence type="predicted"/>
<dbReference type="Pfam" id="PF21926">
    <property type="entry name" value="FeeM"/>
    <property type="match status" value="1"/>
</dbReference>
<dbReference type="SUPFAM" id="SSF55729">
    <property type="entry name" value="Acyl-CoA N-acyltransferases (Nat)"/>
    <property type="match status" value="1"/>
</dbReference>
<protein>
    <recommendedName>
        <fullName evidence="2">N-acyl amino acid synthase FeeM catalytic core domain-containing protein</fullName>
    </recommendedName>
</protein>
<evidence type="ECO:0000313" key="4">
    <source>
        <dbReference type="Proteomes" id="UP000630142"/>
    </source>
</evidence>
<reference evidence="3" key="1">
    <citation type="journal article" date="2014" name="Int. J. Syst. Evol. Microbiol.">
        <title>Complete genome sequence of Corynebacterium casei LMG S-19264T (=DSM 44701T), isolated from a smear-ripened cheese.</title>
        <authorList>
            <consortium name="US DOE Joint Genome Institute (JGI-PGF)"/>
            <person name="Walter F."/>
            <person name="Albersmeier A."/>
            <person name="Kalinowski J."/>
            <person name="Ruckert C."/>
        </authorList>
    </citation>
    <scope>NUCLEOTIDE SEQUENCE</scope>
    <source>
        <strain evidence="3">KCTC 42249</strain>
    </source>
</reference>
<dbReference type="EMBL" id="BMZQ01000001">
    <property type="protein sequence ID" value="GHD12197.1"/>
    <property type="molecule type" value="Genomic_DNA"/>
</dbReference>
<dbReference type="Proteomes" id="UP000630142">
    <property type="component" value="Unassembled WGS sequence"/>
</dbReference>
<name>A0A8J3DW13_9HYPH</name>
<accession>A0A8J3DW13</accession>
<feature type="compositionally biased region" description="Basic and acidic residues" evidence="1">
    <location>
        <begin position="13"/>
        <end position="25"/>
    </location>
</feature>
<dbReference type="Gene3D" id="3.40.630.30">
    <property type="match status" value="1"/>
</dbReference>
<organism evidence="3 4">
    <name type="scientific">Tianweitania populi</name>
    <dbReference type="NCBI Taxonomy" id="1607949"/>
    <lineage>
        <taxon>Bacteria</taxon>
        <taxon>Pseudomonadati</taxon>
        <taxon>Pseudomonadota</taxon>
        <taxon>Alphaproteobacteria</taxon>
        <taxon>Hyphomicrobiales</taxon>
        <taxon>Phyllobacteriaceae</taxon>
        <taxon>Tianweitania</taxon>
    </lineage>
</organism>
<feature type="domain" description="N-acyl amino acid synthase FeeM catalytic core" evidence="2">
    <location>
        <begin position="50"/>
        <end position="212"/>
    </location>
</feature>
<comment type="caution">
    <text evidence="3">The sequence shown here is derived from an EMBL/GenBank/DDBJ whole genome shotgun (WGS) entry which is preliminary data.</text>
</comment>
<dbReference type="AlphaFoldDB" id="A0A8J3DW13"/>
<dbReference type="InterPro" id="IPR016181">
    <property type="entry name" value="Acyl_CoA_acyltransferase"/>
</dbReference>
<evidence type="ECO:0000259" key="2">
    <source>
        <dbReference type="Pfam" id="PF21926"/>
    </source>
</evidence>
<dbReference type="InterPro" id="IPR054597">
    <property type="entry name" value="FeeM_cat"/>
</dbReference>
<feature type="region of interest" description="Disordered" evidence="1">
    <location>
        <begin position="1"/>
        <end position="29"/>
    </location>
</feature>
<gene>
    <name evidence="3" type="ORF">GCM10016234_16150</name>
</gene>